<reference evidence="2" key="2">
    <citation type="journal article" date="2022" name="Microbiol. Resour. Announc.">
        <title>Whole-Genome Sequence of Entomortierella parvispora E1425, a Mucoromycotan Fungus Associated with Burkholderiaceae-Related Endosymbiotic Bacteria.</title>
        <authorList>
            <person name="Herlambang A."/>
            <person name="Guo Y."/>
            <person name="Takashima Y."/>
            <person name="Narisawa K."/>
            <person name="Ohta H."/>
            <person name="Nishizawa T."/>
        </authorList>
    </citation>
    <scope>NUCLEOTIDE SEQUENCE</scope>
    <source>
        <strain evidence="2">E1425</strain>
    </source>
</reference>
<evidence type="ECO:0000256" key="1">
    <source>
        <dbReference type="SAM" id="MobiDB-lite"/>
    </source>
</evidence>
<protein>
    <submittedName>
        <fullName evidence="2">Uncharacterized protein</fullName>
    </submittedName>
</protein>
<keyword evidence="3" id="KW-1185">Reference proteome</keyword>
<name>A0A9P3HFC3_9FUNG</name>
<gene>
    <name evidence="2" type="ORF">EMPS_07888</name>
</gene>
<feature type="region of interest" description="Disordered" evidence="1">
    <location>
        <begin position="1"/>
        <end position="89"/>
    </location>
</feature>
<dbReference type="EMBL" id="BQFW01000011">
    <property type="protein sequence ID" value="GJJ75530.1"/>
    <property type="molecule type" value="Genomic_DNA"/>
</dbReference>
<evidence type="ECO:0000313" key="3">
    <source>
        <dbReference type="Proteomes" id="UP000827284"/>
    </source>
</evidence>
<organism evidence="2 3">
    <name type="scientific">Entomortierella parvispora</name>
    <dbReference type="NCBI Taxonomy" id="205924"/>
    <lineage>
        <taxon>Eukaryota</taxon>
        <taxon>Fungi</taxon>
        <taxon>Fungi incertae sedis</taxon>
        <taxon>Mucoromycota</taxon>
        <taxon>Mortierellomycotina</taxon>
        <taxon>Mortierellomycetes</taxon>
        <taxon>Mortierellales</taxon>
        <taxon>Mortierellaceae</taxon>
        <taxon>Entomortierella</taxon>
    </lineage>
</organism>
<proteinExistence type="predicted"/>
<dbReference type="OrthoDB" id="5599753at2759"/>
<reference evidence="2" key="1">
    <citation type="submission" date="2021-11" db="EMBL/GenBank/DDBJ databases">
        <authorList>
            <person name="Herlambang A."/>
            <person name="Guo Y."/>
            <person name="Takashima Y."/>
            <person name="Nishizawa T."/>
        </authorList>
    </citation>
    <scope>NUCLEOTIDE SEQUENCE</scope>
    <source>
        <strain evidence="2">E1425</strain>
    </source>
</reference>
<accession>A0A9P3HFC3</accession>
<dbReference type="Proteomes" id="UP000827284">
    <property type="component" value="Unassembled WGS sequence"/>
</dbReference>
<sequence>MTKRDGKNGKYTRVPERDNHSDDASPSTQPPPYSPSADRPSPSFVHPHHAPMSHDSPSEPLFRPPVQHVNQLLQYQSPQAHQSQLQQHHQPGYQYNEPQHQVLRNVTTSGLMVSPLILTRPPTKVEELKSKPGLVVCQHCRHLVYTETYLENGIYSTLSLPLLL</sequence>
<feature type="compositionally biased region" description="Low complexity" evidence="1">
    <location>
        <begin position="73"/>
        <end position="89"/>
    </location>
</feature>
<evidence type="ECO:0000313" key="2">
    <source>
        <dbReference type="EMBL" id="GJJ75530.1"/>
    </source>
</evidence>
<comment type="caution">
    <text evidence="2">The sequence shown here is derived from an EMBL/GenBank/DDBJ whole genome shotgun (WGS) entry which is preliminary data.</text>
</comment>
<feature type="compositionally biased region" description="Basic and acidic residues" evidence="1">
    <location>
        <begin position="1"/>
        <end position="23"/>
    </location>
</feature>
<dbReference type="AlphaFoldDB" id="A0A9P3HFC3"/>